<reference evidence="2 3" key="1">
    <citation type="submission" date="2016-04" db="EMBL/GenBank/DDBJ databases">
        <title>Acidithiobacillus ferrooxidans genome sequencing and assembly.</title>
        <authorList>
            <person name="Zhou Z."/>
        </authorList>
    </citation>
    <scope>NUCLEOTIDE SEQUENCE [LARGE SCALE GENOMIC DNA]</scope>
    <source>
        <strain evidence="2 3">BY0502</strain>
    </source>
</reference>
<dbReference type="InterPro" id="IPR052543">
    <property type="entry name" value="HTH_Metal-responsive_Reg"/>
</dbReference>
<dbReference type="PROSITE" id="PS50987">
    <property type="entry name" value="HTH_ARSR_2"/>
    <property type="match status" value="1"/>
</dbReference>
<dbReference type="PANTHER" id="PTHR39168">
    <property type="entry name" value="TRANSCRIPTIONAL REGULATOR-RELATED"/>
    <property type="match status" value="1"/>
</dbReference>
<name>A0A179BC65_ACIFR</name>
<dbReference type="InterPro" id="IPR011991">
    <property type="entry name" value="ArsR-like_HTH"/>
</dbReference>
<dbReference type="InterPro" id="IPR036388">
    <property type="entry name" value="WH-like_DNA-bd_sf"/>
</dbReference>
<dbReference type="EMBL" id="LVXZ01000139">
    <property type="protein sequence ID" value="OAP89312.1"/>
    <property type="molecule type" value="Genomic_DNA"/>
</dbReference>
<dbReference type="GO" id="GO:0032791">
    <property type="term" value="F:lead ion binding"/>
    <property type="evidence" value="ECO:0007669"/>
    <property type="project" value="TreeGrafter"/>
</dbReference>
<dbReference type="GO" id="GO:0046686">
    <property type="term" value="P:response to cadmium ion"/>
    <property type="evidence" value="ECO:0007669"/>
    <property type="project" value="TreeGrafter"/>
</dbReference>
<dbReference type="RefSeq" id="WP_064219606.1">
    <property type="nucleotide sequence ID" value="NZ_LVXZ01000139.1"/>
</dbReference>
<dbReference type="GO" id="GO:0003700">
    <property type="term" value="F:DNA-binding transcription factor activity"/>
    <property type="evidence" value="ECO:0007669"/>
    <property type="project" value="InterPro"/>
</dbReference>
<dbReference type="SMART" id="SM00418">
    <property type="entry name" value="HTH_ARSR"/>
    <property type="match status" value="1"/>
</dbReference>
<dbReference type="Gene3D" id="1.10.10.10">
    <property type="entry name" value="Winged helix-like DNA-binding domain superfamily/Winged helix DNA-binding domain"/>
    <property type="match status" value="1"/>
</dbReference>
<dbReference type="InterPro" id="IPR036390">
    <property type="entry name" value="WH_DNA-bd_sf"/>
</dbReference>
<dbReference type="GO" id="GO:0003677">
    <property type="term" value="F:DNA binding"/>
    <property type="evidence" value="ECO:0007669"/>
    <property type="project" value="TreeGrafter"/>
</dbReference>
<dbReference type="GO" id="GO:0097063">
    <property type="term" value="F:cadmium ion sensor activity"/>
    <property type="evidence" value="ECO:0007669"/>
    <property type="project" value="TreeGrafter"/>
</dbReference>
<evidence type="ECO:0000313" key="3">
    <source>
        <dbReference type="Proteomes" id="UP000078302"/>
    </source>
</evidence>
<dbReference type="Pfam" id="PF12840">
    <property type="entry name" value="HTH_20"/>
    <property type="match status" value="1"/>
</dbReference>
<evidence type="ECO:0000259" key="1">
    <source>
        <dbReference type="PROSITE" id="PS50987"/>
    </source>
</evidence>
<dbReference type="PANTHER" id="PTHR39168:SF1">
    <property type="entry name" value="TRANSCRIPTIONAL REGULATORY PROTEIN"/>
    <property type="match status" value="1"/>
</dbReference>
<accession>A0A179BC65</accession>
<dbReference type="Proteomes" id="UP000078302">
    <property type="component" value="Unassembled WGS sequence"/>
</dbReference>
<dbReference type="OrthoDB" id="9797716at2"/>
<proteinExistence type="predicted"/>
<sequence length="228" mass="24844">MNTDPDVATVAALIAVPARATILIALMDGRALPAGELARRAALSPQAASAHLNKLTAGGFLLMVSTGRHRYYRLANTEVAQVIEAMMPFARVTAQQTPRPAEPKPIQVARSCYDHLAGRLGVAFTQALVAGGYLTETENDFTVTDHGAGWFRKLGIDPVPATRSRRVFARKCLDWSERRFHLGGALGAAALTRFLELGWVARVPQGRVLRVTHTGQAELWRLLKISLR</sequence>
<organism evidence="2 3">
    <name type="scientific">Acidithiobacillus ferrooxidans</name>
    <name type="common">Thiobacillus ferrooxidans</name>
    <dbReference type="NCBI Taxonomy" id="920"/>
    <lineage>
        <taxon>Bacteria</taxon>
        <taxon>Pseudomonadati</taxon>
        <taxon>Pseudomonadota</taxon>
        <taxon>Acidithiobacillia</taxon>
        <taxon>Acidithiobacillales</taxon>
        <taxon>Acidithiobacillaceae</taxon>
        <taxon>Acidithiobacillus</taxon>
    </lineage>
</organism>
<gene>
    <name evidence="2" type="ORF">A4H96_10790</name>
</gene>
<feature type="domain" description="HTH arsR-type" evidence="1">
    <location>
        <begin position="1"/>
        <end position="94"/>
    </location>
</feature>
<dbReference type="InterPro" id="IPR001845">
    <property type="entry name" value="HTH_ArsR_DNA-bd_dom"/>
</dbReference>
<dbReference type="SUPFAM" id="SSF46785">
    <property type="entry name" value="Winged helix' DNA-binding domain"/>
    <property type="match status" value="1"/>
</dbReference>
<evidence type="ECO:0000313" key="2">
    <source>
        <dbReference type="EMBL" id="OAP89312.1"/>
    </source>
</evidence>
<dbReference type="CDD" id="cd00090">
    <property type="entry name" value="HTH_ARSR"/>
    <property type="match status" value="1"/>
</dbReference>
<comment type="caution">
    <text evidence="2">The sequence shown here is derived from an EMBL/GenBank/DDBJ whole genome shotgun (WGS) entry which is preliminary data.</text>
</comment>
<protein>
    <recommendedName>
        <fullName evidence="1">HTH arsR-type domain-containing protein</fullName>
    </recommendedName>
</protein>
<dbReference type="AlphaFoldDB" id="A0A179BC65"/>
<dbReference type="GO" id="GO:0010288">
    <property type="term" value="P:response to lead ion"/>
    <property type="evidence" value="ECO:0007669"/>
    <property type="project" value="TreeGrafter"/>
</dbReference>
<keyword evidence="3" id="KW-1185">Reference proteome</keyword>